<name>A0A6L2JEK9_TANCI</name>
<organism evidence="2">
    <name type="scientific">Tanacetum cinerariifolium</name>
    <name type="common">Dalmatian daisy</name>
    <name type="synonym">Chrysanthemum cinerariifolium</name>
    <dbReference type="NCBI Taxonomy" id="118510"/>
    <lineage>
        <taxon>Eukaryota</taxon>
        <taxon>Viridiplantae</taxon>
        <taxon>Streptophyta</taxon>
        <taxon>Embryophyta</taxon>
        <taxon>Tracheophyta</taxon>
        <taxon>Spermatophyta</taxon>
        <taxon>Magnoliopsida</taxon>
        <taxon>eudicotyledons</taxon>
        <taxon>Gunneridae</taxon>
        <taxon>Pentapetalae</taxon>
        <taxon>asterids</taxon>
        <taxon>campanulids</taxon>
        <taxon>Asterales</taxon>
        <taxon>Asteraceae</taxon>
        <taxon>Asteroideae</taxon>
        <taxon>Anthemideae</taxon>
        <taxon>Anthemidinae</taxon>
        <taxon>Tanacetum</taxon>
    </lineage>
</organism>
<evidence type="ECO:0000259" key="1">
    <source>
        <dbReference type="Pfam" id="PF17921"/>
    </source>
</evidence>
<dbReference type="PANTHER" id="PTHR48475:SF2">
    <property type="entry name" value="RIBONUCLEASE H"/>
    <property type="match status" value="1"/>
</dbReference>
<dbReference type="Pfam" id="PF17921">
    <property type="entry name" value="Integrase_H2C2"/>
    <property type="match status" value="1"/>
</dbReference>
<dbReference type="EMBL" id="BKCJ010000565">
    <property type="protein sequence ID" value="GEU34345.1"/>
    <property type="molecule type" value="Genomic_DNA"/>
</dbReference>
<proteinExistence type="predicted"/>
<sequence>MPKVAPERDDTEEWTLFTDEASSVKASGAGLVLIGPSGKEINNVVEEEGDNWMSLIIQCLEKGIWSKDKNKARNLWVKINQYAMENGVLFKKSYLVPMLRCVGPLQANYVIREIHMGSCDMHSGPHAVVRKTMRQGCYWPTMHEDAKKEIQKCDSCQIHSAVPKLPKTFMTSIMDPWPFYQWGMDILGTLSQASGKTSNGKTSFSLTYGSEAVISTEIGMPTFRTMMIKEGFNEEEIHINLDLLTKRRELAAIREARYKINLEQYYNKTIHMTSFKPRGFVFRNNEASRVEDQRELGPKWEGTYRVAKAYQNGSYKLQTMEDKEVSRTWHAINLRKSYL</sequence>
<gene>
    <name evidence="2" type="ORF">Tci_006323</name>
</gene>
<feature type="domain" description="Integrase zinc-binding" evidence="1">
    <location>
        <begin position="109"/>
        <end position="159"/>
    </location>
</feature>
<dbReference type="PANTHER" id="PTHR48475">
    <property type="entry name" value="RIBONUCLEASE H"/>
    <property type="match status" value="1"/>
</dbReference>
<dbReference type="InterPro" id="IPR041588">
    <property type="entry name" value="Integrase_H2C2"/>
</dbReference>
<keyword evidence="2" id="KW-0548">Nucleotidyltransferase</keyword>
<dbReference type="Gene3D" id="1.10.340.70">
    <property type="match status" value="1"/>
</dbReference>
<protein>
    <submittedName>
        <fullName evidence="2">Reverse transcriptase domain-containing protein</fullName>
    </submittedName>
</protein>
<comment type="caution">
    <text evidence="2">The sequence shown here is derived from an EMBL/GenBank/DDBJ whole genome shotgun (WGS) entry which is preliminary data.</text>
</comment>
<keyword evidence="2" id="KW-0808">Transferase</keyword>
<reference evidence="2" key="1">
    <citation type="journal article" date="2019" name="Sci. Rep.">
        <title>Draft genome of Tanacetum cinerariifolium, the natural source of mosquito coil.</title>
        <authorList>
            <person name="Yamashiro T."/>
            <person name="Shiraishi A."/>
            <person name="Satake H."/>
            <person name="Nakayama K."/>
        </authorList>
    </citation>
    <scope>NUCLEOTIDE SEQUENCE</scope>
</reference>
<accession>A0A6L2JEK9</accession>
<dbReference type="GO" id="GO:0003964">
    <property type="term" value="F:RNA-directed DNA polymerase activity"/>
    <property type="evidence" value="ECO:0007669"/>
    <property type="project" value="UniProtKB-KW"/>
</dbReference>
<evidence type="ECO:0000313" key="2">
    <source>
        <dbReference type="EMBL" id="GEU34345.1"/>
    </source>
</evidence>
<keyword evidence="2" id="KW-0695">RNA-directed DNA polymerase</keyword>
<dbReference type="AlphaFoldDB" id="A0A6L2JEK9"/>